<feature type="region of interest" description="Disordered" evidence="1">
    <location>
        <begin position="1"/>
        <end position="31"/>
    </location>
</feature>
<organism evidence="3 4">
    <name type="scientific">Agreia bicolorata</name>
    <dbReference type="NCBI Taxonomy" id="110935"/>
    <lineage>
        <taxon>Bacteria</taxon>
        <taxon>Bacillati</taxon>
        <taxon>Actinomycetota</taxon>
        <taxon>Actinomycetes</taxon>
        <taxon>Micrococcales</taxon>
        <taxon>Microbacteriaceae</taxon>
        <taxon>Agreia</taxon>
    </lineage>
</organism>
<evidence type="ECO:0000313" key="4">
    <source>
        <dbReference type="Proteomes" id="UP000189735"/>
    </source>
</evidence>
<sequence>MSDDRLTEKPDTEKPAKPSRSPEEVAEMTETLERWSSSLARELGVSDLEVDIDAVLALAGVAAHAVLRPAAPLTTYLVGYAAGRAAALDDVSGEQATARAAGIAVDLARSLER</sequence>
<feature type="domain" description="DUF6457" evidence="2">
    <location>
        <begin position="29"/>
        <end position="110"/>
    </location>
</feature>
<dbReference type="EMBL" id="FUYG01000006">
    <property type="protein sequence ID" value="SKA97992.1"/>
    <property type="molecule type" value="Genomic_DNA"/>
</dbReference>
<dbReference type="Pfam" id="PF20058">
    <property type="entry name" value="DUF6457"/>
    <property type="match status" value="1"/>
</dbReference>
<protein>
    <recommendedName>
        <fullName evidence="2">DUF6457 domain-containing protein</fullName>
    </recommendedName>
</protein>
<dbReference type="InterPro" id="IPR045598">
    <property type="entry name" value="DUF6457"/>
</dbReference>
<dbReference type="AlphaFoldDB" id="A0A1T4Y834"/>
<proteinExistence type="predicted"/>
<feature type="compositionally biased region" description="Basic and acidic residues" evidence="1">
    <location>
        <begin position="1"/>
        <end position="23"/>
    </location>
</feature>
<gene>
    <name evidence="3" type="ORF">SAMN06295879_2489</name>
</gene>
<evidence type="ECO:0000259" key="2">
    <source>
        <dbReference type="Pfam" id="PF20058"/>
    </source>
</evidence>
<evidence type="ECO:0000313" key="3">
    <source>
        <dbReference type="EMBL" id="SKA97992.1"/>
    </source>
</evidence>
<evidence type="ECO:0000256" key="1">
    <source>
        <dbReference type="SAM" id="MobiDB-lite"/>
    </source>
</evidence>
<dbReference type="Proteomes" id="UP000189735">
    <property type="component" value="Unassembled WGS sequence"/>
</dbReference>
<name>A0A1T4Y834_9MICO</name>
<dbReference type="RefSeq" id="WP_238579573.1">
    <property type="nucleotide sequence ID" value="NZ_FUYG01000006.1"/>
</dbReference>
<reference evidence="4" key="1">
    <citation type="submission" date="2017-02" db="EMBL/GenBank/DDBJ databases">
        <authorList>
            <person name="Varghese N."/>
            <person name="Submissions S."/>
        </authorList>
    </citation>
    <scope>NUCLEOTIDE SEQUENCE [LARGE SCALE GENOMIC DNA]</scope>
    <source>
        <strain evidence="4">VKM Ac-2052</strain>
    </source>
</reference>
<accession>A0A1T4Y834</accession>